<dbReference type="EC" id="2.3.1.-" evidence="2"/>
<dbReference type="PANTHER" id="PTHR43792:SF1">
    <property type="entry name" value="N-ACETYLTRANSFERASE DOMAIN-CONTAINING PROTEIN"/>
    <property type="match status" value="1"/>
</dbReference>
<dbReference type="Pfam" id="PF13302">
    <property type="entry name" value="Acetyltransf_3"/>
    <property type="match status" value="1"/>
</dbReference>
<dbReference type="InterPro" id="IPR016181">
    <property type="entry name" value="Acyl_CoA_acyltransferase"/>
</dbReference>
<name>A0A6V7R664_9BACL</name>
<dbReference type="RefSeq" id="WP_186084950.1">
    <property type="nucleotide sequence ID" value="NZ_BMDB01000001.1"/>
</dbReference>
<dbReference type="Gene3D" id="3.40.630.30">
    <property type="match status" value="1"/>
</dbReference>
<keyword evidence="2" id="KW-0808">Transferase</keyword>
<evidence type="ECO:0000313" key="2">
    <source>
        <dbReference type="EMBL" id="CAD2072544.1"/>
    </source>
</evidence>
<dbReference type="InterPro" id="IPR000182">
    <property type="entry name" value="GNAT_dom"/>
</dbReference>
<reference evidence="2 3" key="1">
    <citation type="submission" date="2020-07" db="EMBL/GenBank/DDBJ databases">
        <authorList>
            <person name="Criscuolo A."/>
        </authorList>
    </citation>
    <scope>NUCLEOTIDE SEQUENCE [LARGE SCALE GENOMIC DNA]</scope>
    <source>
        <strain evidence="3">CIP 111030</strain>
    </source>
</reference>
<dbReference type="InterPro" id="IPR051531">
    <property type="entry name" value="N-acetyltransferase"/>
</dbReference>
<dbReference type="Proteomes" id="UP000521032">
    <property type="component" value="Unassembled WGS sequence"/>
</dbReference>
<evidence type="ECO:0000313" key="3">
    <source>
        <dbReference type="Proteomes" id="UP000521032"/>
    </source>
</evidence>
<protein>
    <submittedName>
        <fullName evidence="2">Acetyltransferase</fullName>
        <ecNumber evidence="2">2.3.1.-</ecNumber>
    </submittedName>
</protein>
<accession>A0A6V7R664</accession>
<comment type="caution">
    <text evidence="2">The sequence shown here is derived from an EMBL/GenBank/DDBJ whole genome shotgun (WGS) entry which is preliminary data.</text>
</comment>
<dbReference type="EMBL" id="CAJEWE010000006">
    <property type="protein sequence ID" value="CAD2072544.1"/>
    <property type="molecule type" value="Genomic_DNA"/>
</dbReference>
<organism evidence="2 3">
    <name type="scientific">Phocicoccus schoeneichii</name>
    <dbReference type="NCBI Taxonomy" id="1812261"/>
    <lineage>
        <taxon>Bacteria</taxon>
        <taxon>Bacillati</taxon>
        <taxon>Bacillota</taxon>
        <taxon>Bacilli</taxon>
        <taxon>Bacillales</taxon>
        <taxon>Salinicoccaceae</taxon>
        <taxon>Phocicoccus</taxon>
    </lineage>
</organism>
<dbReference type="PANTHER" id="PTHR43792">
    <property type="entry name" value="GNAT FAMILY, PUTATIVE (AFU_ORTHOLOGUE AFUA_3G00765)-RELATED-RELATED"/>
    <property type="match status" value="1"/>
</dbReference>
<feature type="domain" description="N-acetyltransferase" evidence="1">
    <location>
        <begin position="9"/>
        <end position="183"/>
    </location>
</feature>
<gene>
    <name evidence="2" type="ORF">JEOSCH030_00310</name>
</gene>
<dbReference type="GO" id="GO:0016747">
    <property type="term" value="F:acyltransferase activity, transferring groups other than amino-acyl groups"/>
    <property type="evidence" value="ECO:0007669"/>
    <property type="project" value="InterPro"/>
</dbReference>
<dbReference type="AlphaFoldDB" id="A0A6V7R664"/>
<keyword evidence="3" id="KW-1185">Reference proteome</keyword>
<sequence length="183" mass="21436">MRYIKTKRLNLRSWKPEDVNPFIKATQDRDVNQFTPTKMTIKEAREFARLSSASVNDRGFGLFAVERRDTKEFIGIAGIRVKQFDDKKHAHDMHTMFPCIELYVMLIKKHWNQGFATEALRGVVKFTEKKTDIHSVYAFVSNRNMPGLNVLDKLGMQKIDTFKHQQYVDGHSKQAFFIYKLDT</sequence>
<dbReference type="SUPFAM" id="SSF55729">
    <property type="entry name" value="Acyl-CoA N-acyltransferases (Nat)"/>
    <property type="match status" value="1"/>
</dbReference>
<proteinExistence type="predicted"/>
<evidence type="ECO:0000259" key="1">
    <source>
        <dbReference type="PROSITE" id="PS51186"/>
    </source>
</evidence>
<dbReference type="PROSITE" id="PS51186">
    <property type="entry name" value="GNAT"/>
    <property type="match status" value="1"/>
</dbReference>
<keyword evidence="2" id="KW-0012">Acyltransferase</keyword>